<evidence type="ECO:0000313" key="2">
    <source>
        <dbReference type="Proteomes" id="UP000290408"/>
    </source>
</evidence>
<dbReference type="Gene3D" id="1.10.3210.10">
    <property type="entry name" value="Hypothetical protein af1432"/>
    <property type="match status" value="1"/>
</dbReference>
<protein>
    <submittedName>
        <fullName evidence="1">Metal-dependent phosphohydrolase</fullName>
    </submittedName>
</protein>
<dbReference type="PIRSF" id="PIRSF035170">
    <property type="entry name" value="HD_phosphohydro"/>
    <property type="match status" value="1"/>
</dbReference>
<dbReference type="KEGG" id="jli:EXU32_04620"/>
<dbReference type="STRING" id="1216970.GCA_001570985_01587"/>
<name>A0A4V0ZAT4_9MICO</name>
<proteinExistence type="predicted"/>
<dbReference type="AlphaFoldDB" id="A0A4V0ZAT4"/>
<dbReference type="PANTHER" id="PTHR21174">
    <property type="match status" value="1"/>
</dbReference>
<dbReference type="RefSeq" id="WP_130628845.1">
    <property type="nucleotide sequence ID" value="NZ_CP036164.1"/>
</dbReference>
<dbReference type="Proteomes" id="UP000290408">
    <property type="component" value="Chromosome"/>
</dbReference>
<keyword evidence="2" id="KW-1185">Reference proteome</keyword>
<dbReference type="OrthoDB" id="9808993at2"/>
<accession>A0A4V0ZAT4</accession>
<dbReference type="SUPFAM" id="SSF109604">
    <property type="entry name" value="HD-domain/PDEase-like"/>
    <property type="match status" value="1"/>
</dbReference>
<gene>
    <name evidence="1" type="ORF">EXU32_04620</name>
</gene>
<sequence length="219" mass="24495">MDTLRSRWHADVVALCPAADRSLLAAEGTDLLDRWLEDHRSYHDAVHLAEVLAALDELHEGGDLPARERHLAGLVAWYHDAVYDPAAAPGANEEASARLAEERLPAIGLPAELTDTVAMLVRESATHEMTADDPATRAFHDADLWILSAPAERFDAYCHQVRIEYGMFAPADYARGRIAVLTPFVERERLYLTDHAHEHWTQRARLNLRREIARLAGPA</sequence>
<dbReference type="InterPro" id="IPR009218">
    <property type="entry name" value="HD_phosphohydro"/>
</dbReference>
<evidence type="ECO:0000313" key="1">
    <source>
        <dbReference type="EMBL" id="QBF45608.1"/>
    </source>
</evidence>
<reference evidence="1 2" key="1">
    <citation type="submission" date="2019-02" db="EMBL/GenBank/DDBJ databases">
        <title>Genomic data mining of an Antarctic deep-sea actinobacterium, Janibacterlimosus P3-3-X1.</title>
        <authorList>
            <person name="Liao L."/>
            <person name="Chen B."/>
        </authorList>
    </citation>
    <scope>NUCLEOTIDE SEQUENCE [LARGE SCALE GENOMIC DNA]</scope>
    <source>
        <strain evidence="1 2">P3-3-X1</strain>
    </source>
</reference>
<organism evidence="1 2">
    <name type="scientific">Janibacter limosus</name>
    <dbReference type="NCBI Taxonomy" id="53458"/>
    <lineage>
        <taxon>Bacteria</taxon>
        <taxon>Bacillati</taxon>
        <taxon>Actinomycetota</taxon>
        <taxon>Actinomycetes</taxon>
        <taxon>Micrococcales</taxon>
        <taxon>Intrasporangiaceae</taxon>
        <taxon>Janibacter</taxon>
    </lineage>
</organism>
<dbReference type="PANTHER" id="PTHR21174:SF0">
    <property type="entry name" value="HD PHOSPHOHYDROLASE FAMILY PROTEIN-RELATED"/>
    <property type="match status" value="1"/>
</dbReference>
<dbReference type="GO" id="GO:0016787">
    <property type="term" value="F:hydrolase activity"/>
    <property type="evidence" value="ECO:0007669"/>
    <property type="project" value="UniProtKB-KW"/>
</dbReference>
<dbReference type="EMBL" id="CP036164">
    <property type="protein sequence ID" value="QBF45608.1"/>
    <property type="molecule type" value="Genomic_DNA"/>
</dbReference>
<keyword evidence="1" id="KW-0378">Hydrolase</keyword>